<comment type="caution">
    <text evidence="2">The sequence shown here is derived from an EMBL/GenBank/DDBJ whole genome shotgun (WGS) entry which is preliminary data.</text>
</comment>
<feature type="region of interest" description="Disordered" evidence="1">
    <location>
        <begin position="18"/>
        <end position="55"/>
    </location>
</feature>
<dbReference type="Proteomes" id="UP001596157">
    <property type="component" value="Unassembled WGS sequence"/>
</dbReference>
<dbReference type="EMBL" id="JBHSKF010000005">
    <property type="protein sequence ID" value="MFC5288016.1"/>
    <property type="molecule type" value="Genomic_DNA"/>
</dbReference>
<evidence type="ECO:0000313" key="2">
    <source>
        <dbReference type="EMBL" id="MFC5288016.1"/>
    </source>
</evidence>
<organism evidence="2 3">
    <name type="scientific">Actinokineospora guangxiensis</name>
    <dbReference type="NCBI Taxonomy" id="1490288"/>
    <lineage>
        <taxon>Bacteria</taxon>
        <taxon>Bacillati</taxon>
        <taxon>Actinomycetota</taxon>
        <taxon>Actinomycetes</taxon>
        <taxon>Pseudonocardiales</taxon>
        <taxon>Pseudonocardiaceae</taxon>
        <taxon>Actinokineospora</taxon>
    </lineage>
</organism>
<name>A0ABW0EPD8_9PSEU</name>
<sequence length="189" mass="19920">MLLLAVVAGCAPETGVAVPGEQATTTTAPADPTTPRQTPKSEFPDAPPNITAGPVVRQGWERPCELLDDATAKRIGIAGDADPGPGTNIRASCKRKADGERMEFELFSRFSMFYDPYLDTWEYYAEADVHGLPAGVFSEQAQPTEMCAVAVAINETASVSVDLRTAQGDPEVCGRALAVAAHVVGEVIG</sequence>
<feature type="compositionally biased region" description="Low complexity" evidence="1">
    <location>
        <begin position="23"/>
        <end position="35"/>
    </location>
</feature>
<keyword evidence="3" id="KW-1185">Reference proteome</keyword>
<protein>
    <submittedName>
        <fullName evidence="2">DUF3558 family protein</fullName>
    </submittedName>
</protein>
<evidence type="ECO:0000256" key="1">
    <source>
        <dbReference type="SAM" id="MobiDB-lite"/>
    </source>
</evidence>
<dbReference type="RefSeq" id="WP_378247551.1">
    <property type="nucleotide sequence ID" value="NZ_JBHSKF010000005.1"/>
</dbReference>
<dbReference type="Pfam" id="PF12079">
    <property type="entry name" value="DUF3558"/>
    <property type="match status" value="1"/>
</dbReference>
<evidence type="ECO:0000313" key="3">
    <source>
        <dbReference type="Proteomes" id="UP001596157"/>
    </source>
</evidence>
<reference evidence="3" key="1">
    <citation type="journal article" date="2019" name="Int. J. Syst. Evol. Microbiol.">
        <title>The Global Catalogue of Microorganisms (GCM) 10K type strain sequencing project: providing services to taxonomists for standard genome sequencing and annotation.</title>
        <authorList>
            <consortium name="The Broad Institute Genomics Platform"/>
            <consortium name="The Broad Institute Genome Sequencing Center for Infectious Disease"/>
            <person name="Wu L."/>
            <person name="Ma J."/>
        </authorList>
    </citation>
    <scope>NUCLEOTIDE SEQUENCE [LARGE SCALE GENOMIC DNA]</scope>
    <source>
        <strain evidence="3">CCUG 59778</strain>
    </source>
</reference>
<dbReference type="InterPro" id="IPR024520">
    <property type="entry name" value="DUF3558"/>
</dbReference>
<gene>
    <name evidence="2" type="ORF">ACFPM7_13225</name>
</gene>
<accession>A0ABW0EPD8</accession>
<proteinExistence type="predicted"/>